<keyword evidence="1" id="KW-1133">Transmembrane helix</keyword>
<gene>
    <name evidence="2" type="ORF">QE383_001350</name>
</gene>
<reference evidence="2" key="1">
    <citation type="submission" date="2023-07" db="EMBL/GenBank/DDBJ databases">
        <title>Functional and genomic diversity of the sorghum phyllosphere microbiome.</title>
        <authorList>
            <person name="Shade A."/>
        </authorList>
    </citation>
    <scope>NUCLEOTIDE SEQUENCE</scope>
    <source>
        <strain evidence="2">SORGH_AS_0908</strain>
    </source>
</reference>
<evidence type="ECO:0000313" key="3">
    <source>
        <dbReference type="Proteomes" id="UP001234354"/>
    </source>
</evidence>
<accession>A0AAW8G9M5</accession>
<dbReference type="AlphaFoldDB" id="A0AAW8G9M5"/>
<keyword evidence="1" id="KW-0472">Membrane</keyword>
<dbReference type="Proteomes" id="UP001234354">
    <property type="component" value="Unassembled WGS sequence"/>
</dbReference>
<evidence type="ECO:0000256" key="1">
    <source>
        <dbReference type="SAM" id="Phobius"/>
    </source>
</evidence>
<feature type="transmembrane region" description="Helical" evidence="1">
    <location>
        <begin position="49"/>
        <end position="69"/>
    </location>
</feature>
<comment type="caution">
    <text evidence="2">The sequence shown here is derived from an EMBL/GenBank/DDBJ whole genome shotgun (WGS) entry which is preliminary data.</text>
</comment>
<keyword evidence="1" id="KW-0812">Transmembrane</keyword>
<dbReference type="RefSeq" id="WP_306991940.1">
    <property type="nucleotide sequence ID" value="NZ_JAUTBB010000001.1"/>
</dbReference>
<protein>
    <submittedName>
        <fullName evidence="2">Uncharacterized protein</fullName>
    </submittedName>
</protein>
<sequence>MPTANKVALFWLTTAFGAGLFVTFQLFFYVNAFVRARGATPAISFEPDILWMFSAYYGCWIVTVLVALVGTRRTQWIALILVGYWSSSIPLGESRTGCVTVGMSRSRRCCSSPCPARSPSRSAGGTSEAKELTMSMNSSEFPLVWMNLSHEASHDHQKDFDEFEENLRRGEPFVILSETTPTEDHAHTPEEKKRTALWMKKHKAELRKLVLAMIQIEPNQAKRMGYKAFAALFAKFWGYPLLLAESRERAVDLARELLASHRAASH</sequence>
<feature type="transmembrane region" description="Helical" evidence="1">
    <location>
        <begin position="7"/>
        <end position="29"/>
    </location>
</feature>
<evidence type="ECO:0000313" key="2">
    <source>
        <dbReference type="EMBL" id="MDQ1119042.1"/>
    </source>
</evidence>
<name>A0AAW8G9M5_9GAMM</name>
<organism evidence="2 3">
    <name type="scientific">Pseudoxanthomonas winnipegensis</name>
    <dbReference type="NCBI Taxonomy" id="2480810"/>
    <lineage>
        <taxon>Bacteria</taxon>
        <taxon>Pseudomonadati</taxon>
        <taxon>Pseudomonadota</taxon>
        <taxon>Gammaproteobacteria</taxon>
        <taxon>Lysobacterales</taxon>
        <taxon>Lysobacteraceae</taxon>
        <taxon>Pseudoxanthomonas</taxon>
    </lineage>
</organism>
<proteinExistence type="predicted"/>
<dbReference type="EMBL" id="JAUTBB010000001">
    <property type="protein sequence ID" value="MDQ1119042.1"/>
    <property type="molecule type" value="Genomic_DNA"/>
</dbReference>